<dbReference type="Proteomes" id="UP001146430">
    <property type="component" value="Unassembled WGS sequence"/>
</dbReference>
<reference evidence="3 5" key="2">
    <citation type="submission" date="2023-08" db="EMBL/GenBank/DDBJ databases">
        <title>Genomic characterization of the C. tuberculostearicum species complex, a ubiquitous member of the human skin microbiome.</title>
        <authorList>
            <person name="Ahmed N."/>
            <person name="Deming C."/>
            <person name="Conlan S."/>
            <person name="Segre J."/>
        </authorList>
    </citation>
    <scope>NUCLEOTIDE SEQUENCE [LARGE SCALE GENOMIC DNA]</scope>
    <source>
        <strain evidence="3 5">CTNIH19</strain>
    </source>
</reference>
<keyword evidence="5" id="KW-1185">Reference proteome</keyword>
<organism evidence="2 4">
    <name type="scientific">Corynebacterium curieae</name>
    <dbReference type="NCBI Taxonomy" id="2913500"/>
    <lineage>
        <taxon>Bacteria</taxon>
        <taxon>Bacillati</taxon>
        <taxon>Actinomycetota</taxon>
        <taxon>Actinomycetes</taxon>
        <taxon>Mycobacteriales</taxon>
        <taxon>Corynebacteriaceae</taxon>
        <taxon>Corynebacterium</taxon>
    </lineage>
</organism>
<dbReference type="PROSITE" id="PS51257">
    <property type="entry name" value="PROKAR_LIPOPROTEIN"/>
    <property type="match status" value="1"/>
</dbReference>
<dbReference type="AlphaFoldDB" id="A0A9X3MAF2"/>
<evidence type="ECO:0000256" key="1">
    <source>
        <dbReference type="SAM" id="SignalP"/>
    </source>
</evidence>
<evidence type="ECO:0000313" key="2">
    <source>
        <dbReference type="EMBL" id="MCZ9306887.1"/>
    </source>
</evidence>
<protein>
    <submittedName>
        <fullName evidence="2">Ribonuclease</fullName>
    </submittedName>
</protein>
<evidence type="ECO:0000313" key="5">
    <source>
        <dbReference type="Proteomes" id="UP001185631"/>
    </source>
</evidence>
<proteinExistence type="predicted"/>
<sequence length="175" mass="19210">MTLKRIFPLLTAGLLLAGCGPSAQDGEYPVYGDDYDLSTTDGMAEYLKEYKTLPDDFMEHDVEQLESEYKPESFEINAENLKKAGKATCKNDELFEISKGYLVGDSEKFGEALMSDSGPEEKFGDVLDELGVPDDAPDKDKYMAATMSPLGAIMTCGDEFSDEELDKVSETIHGS</sequence>
<feature type="signal peptide" evidence="1">
    <location>
        <begin position="1"/>
        <end position="23"/>
    </location>
</feature>
<accession>A0A9X3MAF2</accession>
<name>A0A9X3MAF2_9CORY</name>
<evidence type="ECO:0000313" key="4">
    <source>
        <dbReference type="Proteomes" id="UP001146430"/>
    </source>
</evidence>
<dbReference type="Proteomes" id="UP001185631">
    <property type="component" value="Unassembled WGS sequence"/>
</dbReference>
<dbReference type="EMBL" id="JAVBID010000004">
    <property type="protein sequence ID" value="MDV2423737.1"/>
    <property type="molecule type" value="Genomic_DNA"/>
</dbReference>
<evidence type="ECO:0000313" key="3">
    <source>
        <dbReference type="EMBL" id="MDV2423737.1"/>
    </source>
</evidence>
<keyword evidence="1" id="KW-0732">Signal</keyword>
<comment type="caution">
    <text evidence="2">The sequence shown here is derived from an EMBL/GenBank/DDBJ whole genome shotgun (WGS) entry which is preliminary data.</text>
</comment>
<feature type="chain" id="PRO_5040818204" evidence="1">
    <location>
        <begin position="24"/>
        <end position="175"/>
    </location>
</feature>
<dbReference type="RefSeq" id="WP_269946094.1">
    <property type="nucleotide sequence ID" value="NZ_JAKMUU010000002.1"/>
</dbReference>
<gene>
    <name evidence="2" type="ORF">L8V01_05265</name>
    <name evidence="3" type="ORF">RAE13_04810</name>
</gene>
<dbReference type="EMBL" id="JAKMUU010000002">
    <property type="protein sequence ID" value="MCZ9306887.1"/>
    <property type="molecule type" value="Genomic_DNA"/>
</dbReference>
<reference evidence="2" key="1">
    <citation type="submission" date="2022-02" db="EMBL/GenBank/DDBJ databases">
        <title>Corynebacterium sp. from urogenital microbiome.</title>
        <authorList>
            <person name="Cappelli E.A."/>
            <person name="Ribeiro T.G."/>
            <person name="Peixe L."/>
        </authorList>
    </citation>
    <scope>NUCLEOTIDE SEQUENCE</scope>
    <source>
        <strain evidence="2">C8Ua_181</strain>
    </source>
</reference>